<proteinExistence type="predicted"/>
<organism evidence="1 2">
    <name type="scientific">Diploptera punctata</name>
    <name type="common">Pacific beetle cockroach</name>
    <dbReference type="NCBI Taxonomy" id="6984"/>
    <lineage>
        <taxon>Eukaryota</taxon>
        <taxon>Metazoa</taxon>
        <taxon>Ecdysozoa</taxon>
        <taxon>Arthropoda</taxon>
        <taxon>Hexapoda</taxon>
        <taxon>Insecta</taxon>
        <taxon>Pterygota</taxon>
        <taxon>Neoptera</taxon>
        <taxon>Polyneoptera</taxon>
        <taxon>Dictyoptera</taxon>
        <taxon>Blattodea</taxon>
        <taxon>Blaberoidea</taxon>
        <taxon>Blaberidae</taxon>
        <taxon>Diplopterinae</taxon>
        <taxon>Diploptera</taxon>
    </lineage>
</organism>
<comment type="caution">
    <text evidence="1">The sequence shown here is derived from an EMBL/GenBank/DDBJ whole genome shotgun (WGS) entry which is preliminary data.</text>
</comment>
<dbReference type="EMBL" id="JASPKZ010000445">
    <property type="protein sequence ID" value="KAJ9600180.1"/>
    <property type="molecule type" value="Genomic_DNA"/>
</dbReference>
<evidence type="ECO:0000313" key="2">
    <source>
        <dbReference type="Proteomes" id="UP001233999"/>
    </source>
</evidence>
<feature type="non-terminal residue" evidence="1">
    <location>
        <position position="1"/>
    </location>
</feature>
<dbReference type="AlphaFoldDB" id="A0AAD8AK31"/>
<gene>
    <name evidence="1" type="ORF">L9F63_009514</name>
</gene>
<feature type="non-terminal residue" evidence="1">
    <location>
        <position position="59"/>
    </location>
</feature>
<protein>
    <submittedName>
        <fullName evidence="1">Uncharacterized protein</fullName>
    </submittedName>
</protein>
<reference evidence="1" key="2">
    <citation type="submission" date="2023-05" db="EMBL/GenBank/DDBJ databases">
        <authorList>
            <person name="Fouks B."/>
        </authorList>
    </citation>
    <scope>NUCLEOTIDE SEQUENCE</scope>
    <source>
        <strain evidence="1">Stay&amp;Tobe</strain>
        <tissue evidence="1">Testes</tissue>
    </source>
</reference>
<name>A0AAD8AK31_DIPPU</name>
<sequence>QKKITKTNYNKYKCFCFPIPSSTVLTSIKIAHSEESFEVEGMIFRKVLSSGTDFPVYYS</sequence>
<accession>A0AAD8AK31</accession>
<keyword evidence="2" id="KW-1185">Reference proteome</keyword>
<dbReference type="Proteomes" id="UP001233999">
    <property type="component" value="Unassembled WGS sequence"/>
</dbReference>
<evidence type="ECO:0000313" key="1">
    <source>
        <dbReference type="EMBL" id="KAJ9600180.1"/>
    </source>
</evidence>
<reference evidence="1" key="1">
    <citation type="journal article" date="2023" name="IScience">
        <title>Live-bearing cockroach genome reveals convergent evolutionary mechanisms linked to viviparity in insects and beyond.</title>
        <authorList>
            <person name="Fouks B."/>
            <person name="Harrison M.C."/>
            <person name="Mikhailova A.A."/>
            <person name="Marchal E."/>
            <person name="English S."/>
            <person name="Carruthers M."/>
            <person name="Jennings E.C."/>
            <person name="Chiamaka E.L."/>
            <person name="Frigard R.A."/>
            <person name="Pippel M."/>
            <person name="Attardo G.M."/>
            <person name="Benoit J.B."/>
            <person name="Bornberg-Bauer E."/>
            <person name="Tobe S.S."/>
        </authorList>
    </citation>
    <scope>NUCLEOTIDE SEQUENCE</scope>
    <source>
        <strain evidence="1">Stay&amp;Tobe</strain>
    </source>
</reference>